<dbReference type="PANTHER" id="PTHR38340:SF1">
    <property type="entry name" value="S-LAYER PROTEIN"/>
    <property type="match status" value="1"/>
</dbReference>
<organism evidence="4 5">
    <name type="scientific">Neoroseomonas marina</name>
    <dbReference type="NCBI Taxonomy" id="1232220"/>
    <lineage>
        <taxon>Bacteria</taxon>
        <taxon>Pseudomonadati</taxon>
        <taxon>Pseudomonadota</taxon>
        <taxon>Alphaproteobacteria</taxon>
        <taxon>Acetobacterales</taxon>
        <taxon>Acetobacteraceae</taxon>
        <taxon>Neoroseomonas</taxon>
    </lineage>
</organism>
<dbReference type="PROSITE" id="PS00330">
    <property type="entry name" value="HEMOLYSIN_CALCIUM"/>
    <property type="match status" value="1"/>
</dbReference>
<dbReference type="AlphaFoldDB" id="A0A848EGE9"/>
<accession>A0A848EGE9</accession>
<dbReference type="InterPro" id="IPR018511">
    <property type="entry name" value="Hemolysin-typ_Ca-bd_CS"/>
</dbReference>
<dbReference type="RefSeq" id="WP_170055704.1">
    <property type="nucleotide sequence ID" value="NZ_JABBKX010000008.1"/>
</dbReference>
<keyword evidence="5" id="KW-1185">Reference proteome</keyword>
<dbReference type="InterPro" id="IPR028992">
    <property type="entry name" value="Hedgehog/Intein_dom"/>
</dbReference>
<comment type="caution">
    <text evidence="4">The sequence shown here is derived from an EMBL/GenBank/DDBJ whole genome shotgun (WGS) entry which is preliminary data.</text>
</comment>
<dbReference type="InterPro" id="IPR036844">
    <property type="entry name" value="Hint_dom_sf"/>
</dbReference>
<dbReference type="PRINTS" id="PR00313">
    <property type="entry name" value="CABNDNGRPT"/>
</dbReference>
<dbReference type="InterPro" id="IPR011049">
    <property type="entry name" value="Serralysin-like_metalloprot_C"/>
</dbReference>
<evidence type="ECO:0000256" key="1">
    <source>
        <dbReference type="ARBA" id="ARBA00004613"/>
    </source>
</evidence>
<gene>
    <name evidence="4" type="ORF">GWK16_19855</name>
</gene>
<evidence type="ECO:0000259" key="3">
    <source>
        <dbReference type="Pfam" id="PF13403"/>
    </source>
</evidence>
<dbReference type="GO" id="GO:0005576">
    <property type="term" value="C:extracellular region"/>
    <property type="evidence" value="ECO:0007669"/>
    <property type="project" value="UniProtKB-SubCell"/>
</dbReference>
<dbReference type="Pfam" id="PF00353">
    <property type="entry name" value="HemolysinCabind"/>
    <property type="match status" value="1"/>
</dbReference>
<evidence type="ECO:0000256" key="2">
    <source>
        <dbReference type="ARBA" id="ARBA00022525"/>
    </source>
</evidence>
<keyword evidence="2" id="KW-0964">Secreted</keyword>
<dbReference type="InterPro" id="IPR050557">
    <property type="entry name" value="RTX_toxin/Mannuronan_C5-epim"/>
</dbReference>
<comment type="subcellular location">
    <subcellularLocation>
        <location evidence="1">Secreted</location>
    </subcellularLocation>
</comment>
<dbReference type="GO" id="GO:0005509">
    <property type="term" value="F:calcium ion binding"/>
    <property type="evidence" value="ECO:0007669"/>
    <property type="project" value="InterPro"/>
</dbReference>
<dbReference type="PANTHER" id="PTHR38340">
    <property type="entry name" value="S-LAYER PROTEIN"/>
    <property type="match status" value="1"/>
</dbReference>
<evidence type="ECO:0000313" key="5">
    <source>
        <dbReference type="Proteomes" id="UP000548582"/>
    </source>
</evidence>
<dbReference type="Proteomes" id="UP000548582">
    <property type="component" value="Unassembled WGS sequence"/>
</dbReference>
<dbReference type="InterPro" id="IPR001343">
    <property type="entry name" value="Hemolysn_Ca-bd"/>
</dbReference>
<sequence>MSDSTIILGTPGNDTIPGSADTDVILAGRGDDVVSAGAGADVIIPGSGSDAIDGGAGEDTLVLQGDLNRYTFTRNDDGSVTVDAKGNSDIQGTKTVTNVEFVSSTSGDIVDISTVAPCFALGTLIGTPGGPVAVEALAEGDLVTRATGQPGRVVWVGRRTVDIERHRWPDLVRPVRIRAGALADGVPSRDLFLSPEHGLLIDGALVPAGSLVNGRTVVQEGGIRFVTYFHIELEAHDILLAEDTPVESYLDVGNRFMFEGSPVVAMEPRFDAPAGKDFAWCAPRIEGGEALAAIRTRLMAKADAFGFRATAAAALHLSADGQVIAGRPLGNDTWRFELPARVADVRIRSRSACPAADSNAWEGDRRQLGVAVRRITLRAAAGQDIAVAMDDPSLSRGFHPVEDQGGAVFRWTDGNALLPAGLMSRLEGPAVLEIQLCGTLRYWEPLAAERRAA</sequence>
<dbReference type="EMBL" id="JABBKX010000008">
    <property type="protein sequence ID" value="NMJ43511.1"/>
    <property type="molecule type" value="Genomic_DNA"/>
</dbReference>
<evidence type="ECO:0000313" key="4">
    <source>
        <dbReference type="EMBL" id="NMJ43511.1"/>
    </source>
</evidence>
<name>A0A848EGE9_9PROT</name>
<dbReference type="Gene3D" id="2.170.16.10">
    <property type="entry name" value="Hedgehog/Intein (Hint) domain"/>
    <property type="match status" value="1"/>
</dbReference>
<dbReference type="Pfam" id="PF13403">
    <property type="entry name" value="Hint_2"/>
    <property type="match status" value="1"/>
</dbReference>
<feature type="domain" description="Hedgehog/Intein (Hint)" evidence="3">
    <location>
        <begin position="117"/>
        <end position="251"/>
    </location>
</feature>
<dbReference type="Gene3D" id="2.150.10.10">
    <property type="entry name" value="Serralysin-like metalloprotease, C-terminal"/>
    <property type="match status" value="1"/>
</dbReference>
<proteinExistence type="predicted"/>
<dbReference type="SUPFAM" id="SSF51120">
    <property type="entry name" value="beta-Roll"/>
    <property type="match status" value="1"/>
</dbReference>
<protein>
    <recommendedName>
        <fullName evidence="3">Hedgehog/Intein (Hint) domain-containing protein</fullName>
    </recommendedName>
</protein>
<reference evidence="4 5" key="1">
    <citation type="submission" date="2020-03" db="EMBL/GenBank/DDBJ databases">
        <authorList>
            <person name="Sun Q."/>
        </authorList>
    </citation>
    <scope>NUCLEOTIDE SEQUENCE [LARGE SCALE GENOMIC DNA]</scope>
    <source>
        <strain evidence="4 5">JC162</strain>
    </source>
</reference>
<dbReference type="SUPFAM" id="SSF51294">
    <property type="entry name" value="Hedgehog/intein (Hint) domain"/>
    <property type="match status" value="1"/>
</dbReference>